<evidence type="ECO:0000313" key="3">
    <source>
        <dbReference type="EMBL" id="ADI19000.1"/>
    </source>
</evidence>
<dbReference type="SUPFAM" id="SSF56349">
    <property type="entry name" value="DNA breaking-rejoining enzymes"/>
    <property type="match status" value="1"/>
</dbReference>
<protein>
    <recommendedName>
        <fullName evidence="2">Tyr recombinase domain-containing protein</fullName>
    </recommendedName>
</protein>
<dbReference type="GO" id="GO:0015074">
    <property type="term" value="P:DNA integration"/>
    <property type="evidence" value="ECO:0007669"/>
    <property type="project" value="InterPro"/>
</dbReference>
<dbReference type="GO" id="GO:0003677">
    <property type="term" value="F:DNA binding"/>
    <property type="evidence" value="ECO:0007669"/>
    <property type="project" value="InterPro"/>
</dbReference>
<proteinExistence type="predicted"/>
<reference evidence="3" key="1">
    <citation type="journal article" date="2011" name="Environ. Microbiol.">
        <title>Time-series analyses of Monterey Bay coastal microbial picoplankton using a 'genome proxy' microarray.</title>
        <authorList>
            <person name="Rich V.I."/>
            <person name="Pham V.D."/>
            <person name="Eppley J."/>
            <person name="Shi Y."/>
            <person name="DeLong E.F."/>
        </authorList>
    </citation>
    <scope>NUCLEOTIDE SEQUENCE</scope>
</reference>
<dbReference type="InterPro" id="IPR013762">
    <property type="entry name" value="Integrase-like_cat_sf"/>
</dbReference>
<dbReference type="GO" id="GO:0006310">
    <property type="term" value="P:DNA recombination"/>
    <property type="evidence" value="ECO:0007669"/>
    <property type="project" value="UniProtKB-KW"/>
</dbReference>
<dbReference type="EMBL" id="GU474906">
    <property type="protein sequence ID" value="ADI19000.1"/>
    <property type="molecule type" value="Genomic_DNA"/>
</dbReference>
<feature type="domain" description="Tyr recombinase" evidence="2">
    <location>
        <begin position="2"/>
        <end position="88"/>
    </location>
</feature>
<dbReference type="InterPro" id="IPR011010">
    <property type="entry name" value="DNA_brk_join_enz"/>
</dbReference>
<name>E0XX59_9DELT</name>
<sequence>MVQAKTLTKAELKRLSDVTRSCSRYAERDLMMLQLTHYCGMRVGEVAALRIEDVVDENYKVRTEIILAVSMTKSKRARRIFVPRQMHR</sequence>
<dbReference type="Pfam" id="PF00589">
    <property type="entry name" value="Phage_integrase"/>
    <property type="match status" value="1"/>
</dbReference>
<dbReference type="CDD" id="cd00397">
    <property type="entry name" value="DNA_BRE_C"/>
    <property type="match status" value="1"/>
</dbReference>
<dbReference type="Gene3D" id="1.10.443.10">
    <property type="entry name" value="Intergrase catalytic core"/>
    <property type="match status" value="1"/>
</dbReference>
<keyword evidence="1" id="KW-0233">DNA recombination</keyword>
<organism evidence="3">
    <name type="scientific">uncultured delta proteobacterium HF0010_10I05</name>
    <dbReference type="NCBI Taxonomy" id="710822"/>
    <lineage>
        <taxon>Bacteria</taxon>
        <taxon>Deltaproteobacteria</taxon>
        <taxon>environmental samples</taxon>
    </lineage>
</organism>
<dbReference type="AlphaFoldDB" id="E0XX59"/>
<accession>E0XX59</accession>
<dbReference type="InterPro" id="IPR002104">
    <property type="entry name" value="Integrase_catalytic"/>
</dbReference>
<evidence type="ECO:0000256" key="1">
    <source>
        <dbReference type="ARBA" id="ARBA00023172"/>
    </source>
</evidence>
<dbReference type="PROSITE" id="PS51898">
    <property type="entry name" value="TYR_RECOMBINASE"/>
    <property type="match status" value="1"/>
</dbReference>
<evidence type="ECO:0000259" key="2">
    <source>
        <dbReference type="PROSITE" id="PS51898"/>
    </source>
</evidence>